<gene>
    <name evidence="1" type="ORF">NGRA_1643</name>
</gene>
<comment type="caution">
    <text evidence="1">The sequence shown here is derived from an EMBL/GenBank/DDBJ whole genome shotgun (WGS) entry which is preliminary data.</text>
</comment>
<sequence length="451" mass="53902">MLKADIVFNPNTKFSQIITCELQEILNVLVFHVEQDKFIILNLEDYEVRKSYLRFKNAFVDVYFENPEVLLEFSEEKLNQLKVNLKYNEDFETRRVCCLEKCLKINEIGIYEKIEKLLDEHKNLLQKLFLSSLIRFSDFMQFVVKNKKKDLVEKMINLKDPKILSYLLEYHKQIYCLFEESQNYEPEPSIDEILELDNLQYEASEEEGSYDFTVSLLGLNDKYFDNNGINKGFVKSLQIQTIWPKADDLEKDILNTDTVYYPLVFHYYGEITKHNFYYLDVDLFFKKYKEFQNTKMIIYLNDGISKLLHKQLEEPKELVYEEQSYESIEYFYCTCRSSFYNKTEFVHYFFIKLQCFLEDLLFPDIAVVNLMASLNYNMRDIYLNTKFLDLLTFQNPIYDLAVVKLLGGIILNLECPKTKMKCRKKLQIYKEKYKNTGLGSTIESFLNAFKQ</sequence>
<evidence type="ECO:0000313" key="1">
    <source>
        <dbReference type="EMBL" id="KAF9762940.1"/>
    </source>
</evidence>
<dbReference type="EMBL" id="SBJO01000118">
    <property type="protein sequence ID" value="KAF9762940.1"/>
    <property type="molecule type" value="Genomic_DNA"/>
</dbReference>
<proteinExistence type="predicted"/>
<name>A0A9P6KYY7_9MICR</name>
<evidence type="ECO:0000313" key="2">
    <source>
        <dbReference type="Proteomes" id="UP000740883"/>
    </source>
</evidence>
<keyword evidence="2" id="KW-1185">Reference proteome</keyword>
<organism evidence="1 2">
    <name type="scientific">Nosema granulosis</name>
    <dbReference type="NCBI Taxonomy" id="83296"/>
    <lineage>
        <taxon>Eukaryota</taxon>
        <taxon>Fungi</taxon>
        <taxon>Fungi incertae sedis</taxon>
        <taxon>Microsporidia</taxon>
        <taxon>Nosematidae</taxon>
        <taxon>Nosema</taxon>
    </lineage>
</organism>
<protein>
    <submittedName>
        <fullName evidence="1">Uncharacterized protein</fullName>
    </submittedName>
</protein>
<dbReference type="OrthoDB" id="10584708at2759"/>
<accession>A0A9P6KYY7</accession>
<reference evidence="1 2" key="1">
    <citation type="journal article" date="2020" name="Genome Biol. Evol.">
        <title>Comparative genomics of strictly vertically transmitted, feminizing microsporidia endosymbionts of amphipod crustaceans.</title>
        <authorList>
            <person name="Cormier A."/>
            <person name="Chebbi M.A."/>
            <person name="Giraud I."/>
            <person name="Wattier R."/>
            <person name="Teixeira M."/>
            <person name="Gilbert C."/>
            <person name="Rigaud T."/>
            <person name="Cordaux R."/>
        </authorList>
    </citation>
    <scope>NUCLEOTIDE SEQUENCE [LARGE SCALE GENOMIC DNA]</scope>
    <source>
        <strain evidence="1 2">Ou3-Ou53</strain>
    </source>
</reference>
<dbReference type="Proteomes" id="UP000740883">
    <property type="component" value="Unassembled WGS sequence"/>
</dbReference>
<dbReference type="AlphaFoldDB" id="A0A9P6KYY7"/>